<feature type="domain" description="Aldehyde oxidase/xanthine dehydrogenase second molybdopterin binding" evidence="1">
    <location>
        <begin position="1"/>
        <end position="139"/>
    </location>
</feature>
<proteinExistence type="predicted"/>
<dbReference type="Pfam" id="PF20256">
    <property type="entry name" value="MoCoBD_2"/>
    <property type="match status" value="1"/>
</dbReference>
<organism evidence="2 3">
    <name type="scientific">Pseudolycoriella hygida</name>
    <dbReference type="NCBI Taxonomy" id="35572"/>
    <lineage>
        <taxon>Eukaryota</taxon>
        <taxon>Metazoa</taxon>
        <taxon>Ecdysozoa</taxon>
        <taxon>Arthropoda</taxon>
        <taxon>Hexapoda</taxon>
        <taxon>Insecta</taxon>
        <taxon>Pterygota</taxon>
        <taxon>Neoptera</taxon>
        <taxon>Endopterygota</taxon>
        <taxon>Diptera</taxon>
        <taxon>Nematocera</taxon>
        <taxon>Sciaroidea</taxon>
        <taxon>Sciaridae</taxon>
        <taxon>Pseudolycoriella</taxon>
    </lineage>
</organism>
<evidence type="ECO:0000259" key="1">
    <source>
        <dbReference type="Pfam" id="PF20256"/>
    </source>
</evidence>
<keyword evidence="3" id="KW-1185">Reference proteome</keyword>
<dbReference type="InterPro" id="IPR046867">
    <property type="entry name" value="AldOxase/xan_DH_MoCoBD2"/>
</dbReference>
<reference evidence="2" key="1">
    <citation type="submission" date="2022-07" db="EMBL/GenBank/DDBJ databases">
        <authorList>
            <person name="Trinca V."/>
            <person name="Uliana J.V.C."/>
            <person name="Torres T.T."/>
            <person name="Ward R.J."/>
            <person name="Monesi N."/>
        </authorList>
    </citation>
    <scope>NUCLEOTIDE SEQUENCE</scope>
    <source>
        <strain evidence="2">HSMRA1968</strain>
        <tissue evidence="2">Whole embryos</tissue>
    </source>
</reference>
<name>A0A9Q0MQT8_9DIPT</name>
<dbReference type="GO" id="GO:0016491">
    <property type="term" value="F:oxidoreductase activity"/>
    <property type="evidence" value="ECO:0007669"/>
    <property type="project" value="InterPro"/>
</dbReference>
<dbReference type="Gene3D" id="3.30.365.10">
    <property type="entry name" value="Aldehyde oxidase/xanthine dehydrogenase, molybdopterin binding domain"/>
    <property type="match status" value="1"/>
</dbReference>
<dbReference type="AlphaFoldDB" id="A0A9Q0MQT8"/>
<dbReference type="GO" id="GO:0005506">
    <property type="term" value="F:iron ion binding"/>
    <property type="evidence" value="ECO:0007669"/>
    <property type="project" value="InterPro"/>
</dbReference>
<gene>
    <name evidence="2" type="primary">XDH_0</name>
    <name evidence="2" type="ORF">Bhyg_13849</name>
</gene>
<dbReference type="InterPro" id="IPR037165">
    <property type="entry name" value="AldOxase/xan_DH_Mopterin-bd_sf"/>
</dbReference>
<dbReference type="PANTHER" id="PTHR45444">
    <property type="entry name" value="XANTHINE DEHYDROGENASE"/>
    <property type="match status" value="1"/>
</dbReference>
<sequence>MAVKKACETLLERMKPVREELGNPKWRDLTQACYDKLIDLSCKSIFDKNEMIEYTIWGCSCAEVEVDILTGNLQLTRVDILEDTGESMSPGIDVGQVEGAFIMGIGYWLTESIVYGKEKGELLTNRTWTYKPPGAKDIPIDFRITFLHNSSNSGGVLRSKATGEPPLCMSIVVIFALRHALESARKDAGITEWFEMGAPSTVDQLFLKAGNSLDQFKLY</sequence>
<dbReference type="Proteomes" id="UP001151699">
    <property type="component" value="Chromosome C"/>
</dbReference>
<dbReference type="EMBL" id="WJQU01000004">
    <property type="protein sequence ID" value="KAJ6635264.1"/>
    <property type="molecule type" value="Genomic_DNA"/>
</dbReference>
<accession>A0A9Q0MQT8</accession>
<dbReference type="SUPFAM" id="SSF56003">
    <property type="entry name" value="Molybdenum cofactor-binding domain"/>
    <property type="match status" value="1"/>
</dbReference>
<dbReference type="OrthoDB" id="8300278at2759"/>
<protein>
    <submittedName>
        <fullName evidence="2">Xanthine dehydrogenase/oxidase</fullName>
    </submittedName>
</protein>
<dbReference type="PANTHER" id="PTHR45444:SF3">
    <property type="entry name" value="XANTHINE DEHYDROGENASE"/>
    <property type="match status" value="1"/>
</dbReference>
<comment type="caution">
    <text evidence="2">The sequence shown here is derived from an EMBL/GenBank/DDBJ whole genome shotgun (WGS) entry which is preliminary data.</text>
</comment>
<evidence type="ECO:0000313" key="2">
    <source>
        <dbReference type="EMBL" id="KAJ6635264.1"/>
    </source>
</evidence>
<dbReference type="InterPro" id="IPR016208">
    <property type="entry name" value="Ald_Oxase/xanthine_DH-like"/>
</dbReference>
<evidence type="ECO:0000313" key="3">
    <source>
        <dbReference type="Proteomes" id="UP001151699"/>
    </source>
</evidence>
<dbReference type="FunFam" id="3.30.365.10:FF:000009">
    <property type="entry name" value="Aldehyde oxidase"/>
    <property type="match status" value="1"/>
</dbReference>